<feature type="non-terminal residue" evidence="9">
    <location>
        <position position="256"/>
    </location>
</feature>
<dbReference type="Gene3D" id="6.10.140.2220">
    <property type="match status" value="1"/>
</dbReference>
<dbReference type="OrthoDB" id="194358at2759"/>
<comment type="caution">
    <text evidence="9">The sequence shown here is derived from an EMBL/GenBank/DDBJ whole genome shotgun (WGS) entry which is preliminary data.</text>
</comment>
<dbReference type="Pfam" id="PF13637">
    <property type="entry name" value="Ank_4"/>
    <property type="match status" value="1"/>
</dbReference>
<dbReference type="Pfam" id="PF01753">
    <property type="entry name" value="zf-MYND"/>
    <property type="match status" value="1"/>
</dbReference>
<keyword evidence="4" id="KW-0862">Zinc</keyword>
<dbReference type="Gene3D" id="1.25.40.20">
    <property type="entry name" value="Ankyrin repeat-containing domain"/>
    <property type="match status" value="1"/>
</dbReference>
<dbReference type="InterPro" id="IPR036770">
    <property type="entry name" value="Ankyrin_rpt-contain_sf"/>
</dbReference>
<evidence type="ECO:0000259" key="8">
    <source>
        <dbReference type="PROSITE" id="PS50865"/>
    </source>
</evidence>
<proteinExistence type="predicted"/>
<feature type="domain" description="MYND-type" evidence="8">
    <location>
        <begin position="127"/>
        <end position="185"/>
    </location>
</feature>
<gene>
    <name evidence="9" type="ORF">H1R20_g1038</name>
</gene>
<dbReference type="SUPFAM" id="SSF144232">
    <property type="entry name" value="HIT/MYND zinc finger-like"/>
    <property type="match status" value="1"/>
</dbReference>
<accession>A0A9W8JHZ4</accession>
<evidence type="ECO:0000313" key="9">
    <source>
        <dbReference type="EMBL" id="KAJ2936056.1"/>
    </source>
</evidence>
<dbReference type="PROSITE" id="PS50088">
    <property type="entry name" value="ANK_REPEAT"/>
    <property type="match status" value="1"/>
</dbReference>
<dbReference type="SUPFAM" id="SSF48403">
    <property type="entry name" value="Ankyrin repeat"/>
    <property type="match status" value="1"/>
</dbReference>
<sequence length="256" mass="28486">MLKLLITRGLLLDIPDIAKYVALHHAILGYSYRDREELIQTLITSGANINLQNHWGNTPLHHVVYRGDTLAINVLLELGARIGIPQFDGWTMEKFYVKAGPTVVAVVEKWILKHAEKAKALFTGKSCDQCGGSLVSLKNCSKCLTVQYCSRECQHEFSAQILSGISTDRYCLPSGAAWPEHKKKCKPFSQASFLTLSLSYFPEMGHTLIALEPLLQGYYTRLPTDPVPVNHMQLYQVPSIPPGGKEVVVKSKPLNP</sequence>
<dbReference type="AlphaFoldDB" id="A0A9W8JHZ4"/>
<evidence type="ECO:0000256" key="3">
    <source>
        <dbReference type="ARBA" id="ARBA00022771"/>
    </source>
</evidence>
<keyword evidence="5 6" id="KW-0040">ANK repeat</keyword>
<evidence type="ECO:0000313" key="10">
    <source>
        <dbReference type="Proteomes" id="UP001140091"/>
    </source>
</evidence>
<dbReference type="Proteomes" id="UP001140091">
    <property type="component" value="Unassembled WGS sequence"/>
</dbReference>
<organism evidence="9 10">
    <name type="scientific">Candolleomyces eurysporus</name>
    <dbReference type="NCBI Taxonomy" id="2828524"/>
    <lineage>
        <taxon>Eukaryota</taxon>
        <taxon>Fungi</taxon>
        <taxon>Dikarya</taxon>
        <taxon>Basidiomycota</taxon>
        <taxon>Agaricomycotina</taxon>
        <taxon>Agaricomycetes</taxon>
        <taxon>Agaricomycetidae</taxon>
        <taxon>Agaricales</taxon>
        <taxon>Agaricineae</taxon>
        <taxon>Psathyrellaceae</taxon>
        <taxon>Candolleomyces</taxon>
    </lineage>
</organism>
<dbReference type="InterPro" id="IPR002110">
    <property type="entry name" value="Ankyrin_rpt"/>
</dbReference>
<evidence type="ECO:0000256" key="2">
    <source>
        <dbReference type="ARBA" id="ARBA00022737"/>
    </source>
</evidence>
<dbReference type="SMART" id="SM00248">
    <property type="entry name" value="ANK"/>
    <property type="match status" value="2"/>
</dbReference>
<evidence type="ECO:0000256" key="6">
    <source>
        <dbReference type="PROSITE-ProRule" id="PRU00023"/>
    </source>
</evidence>
<dbReference type="InterPro" id="IPR002893">
    <property type="entry name" value="Znf_MYND"/>
</dbReference>
<keyword evidence="1" id="KW-0479">Metal-binding</keyword>
<evidence type="ECO:0000256" key="7">
    <source>
        <dbReference type="PROSITE-ProRule" id="PRU00134"/>
    </source>
</evidence>
<reference evidence="9" key="1">
    <citation type="submission" date="2022-06" db="EMBL/GenBank/DDBJ databases">
        <title>Genome Sequence of Candolleomyces eurysporus.</title>
        <authorList>
            <person name="Buettner E."/>
        </authorList>
    </citation>
    <scope>NUCLEOTIDE SEQUENCE</scope>
    <source>
        <strain evidence="9">VTCC 930004</strain>
    </source>
</reference>
<keyword evidence="3 7" id="KW-0863">Zinc-finger</keyword>
<protein>
    <recommendedName>
        <fullName evidence="8">MYND-type domain-containing protein</fullName>
    </recommendedName>
</protein>
<dbReference type="EMBL" id="JANBPK010000190">
    <property type="protein sequence ID" value="KAJ2936056.1"/>
    <property type="molecule type" value="Genomic_DNA"/>
</dbReference>
<evidence type="ECO:0000256" key="4">
    <source>
        <dbReference type="ARBA" id="ARBA00022833"/>
    </source>
</evidence>
<dbReference type="PANTHER" id="PTHR24189">
    <property type="entry name" value="MYOTROPHIN"/>
    <property type="match status" value="1"/>
</dbReference>
<dbReference type="PROSITE" id="PS50297">
    <property type="entry name" value="ANK_REP_REGION"/>
    <property type="match status" value="1"/>
</dbReference>
<dbReference type="PROSITE" id="PS50865">
    <property type="entry name" value="ZF_MYND_2"/>
    <property type="match status" value="1"/>
</dbReference>
<keyword evidence="10" id="KW-1185">Reference proteome</keyword>
<dbReference type="GO" id="GO:0008270">
    <property type="term" value="F:zinc ion binding"/>
    <property type="evidence" value="ECO:0007669"/>
    <property type="project" value="UniProtKB-KW"/>
</dbReference>
<dbReference type="InterPro" id="IPR050745">
    <property type="entry name" value="Multifunctional_regulatory"/>
</dbReference>
<name>A0A9W8JHZ4_9AGAR</name>
<feature type="repeat" description="ANK" evidence="6">
    <location>
        <begin position="55"/>
        <end position="87"/>
    </location>
</feature>
<evidence type="ECO:0000256" key="1">
    <source>
        <dbReference type="ARBA" id="ARBA00022723"/>
    </source>
</evidence>
<evidence type="ECO:0000256" key="5">
    <source>
        <dbReference type="ARBA" id="ARBA00023043"/>
    </source>
</evidence>
<keyword evidence="2" id="KW-0677">Repeat</keyword>